<feature type="transmembrane region" description="Helical" evidence="1">
    <location>
        <begin position="23"/>
        <end position="45"/>
    </location>
</feature>
<keyword evidence="1" id="KW-0812">Transmembrane</keyword>
<sequence>MIAETRTSAIIAASTSTRRWRRFVAVPVLTPRLGLATVGLGAAAWTGAGVWAGFVVVALGVGAGTVLPTATVLVLLAGVGAGSLWAEVRAALAEPRSWSLYAQLGTRPRTYLIGRLLVTRASRLGAACCGALSVCATVSLLRPEALTPAHWALIPLAAGGGLSVGVLHTTVRLESIRGASPTRAVLLPIAVVGALSASCWWWAASWLPVPVEALLAGATLDALPAVPWPRAAALGAACIASAVLAAARFHRAGALTWATVTTRSDLTGPRAPRRPARSGGARVLVEVMLLDLRRATRAFEWRVRPAAYLLLSLAVSAALLGALASWLLGDGAEALLASDVGATLAGGVTAGYVLIIWTTASAWSSLDSDRGGTVLMRSLPHGIRILAAARAASGAFVIGAAGLLLLGVLCAFAPLGPRAVGTAASACATVALLAPTLGCWVSLRHPHTEWKEVGEIGRHGWARSGITYLLGGGMALTTAVASGRDWTAPEATAIALASAMLTPLVAAGVTATLPTRIGVGHARG</sequence>
<protein>
    <submittedName>
        <fullName evidence="2">Uncharacterized protein</fullName>
    </submittedName>
</protein>
<feature type="transmembrane region" description="Helical" evidence="1">
    <location>
        <begin position="306"/>
        <end position="328"/>
    </location>
</feature>
<dbReference type="RefSeq" id="WP_043586792.1">
    <property type="nucleotide sequence ID" value="NZ_QWEC01000021.1"/>
</dbReference>
<feature type="transmembrane region" description="Helical" evidence="1">
    <location>
        <begin position="153"/>
        <end position="173"/>
    </location>
</feature>
<feature type="transmembrane region" description="Helical" evidence="1">
    <location>
        <begin position="493"/>
        <end position="513"/>
    </location>
</feature>
<reference evidence="2 3" key="1">
    <citation type="submission" date="2018-08" db="EMBL/GenBank/DDBJ databases">
        <title>Genome Sequence of Clavibacter michiganensis Subspecies type strains, and the Atypical Peach-Colored Strains Isolated from Tomato.</title>
        <authorList>
            <person name="Osdaghi E."/>
            <person name="Portier P."/>
            <person name="Briand M."/>
            <person name="Jacques M.-A."/>
        </authorList>
    </citation>
    <scope>NUCLEOTIDE SEQUENCE [LARGE SCALE GENOMIC DNA]</scope>
    <source>
        <strain evidence="2 3">CFBP 7493</strain>
    </source>
</reference>
<organism evidence="2 3">
    <name type="scientific">Clavibacter michiganensis</name>
    <dbReference type="NCBI Taxonomy" id="28447"/>
    <lineage>
        <taxon>Bacteria</taxon>
        <taxon>Bacillati</taxon>
        <taxon>Actinomycetota</taxon>
        <taxon>Actinomycetes</taxon>
        <taxon>Micrococcales</taxon>
        <taxon>Microbacteriaceae</taxon>
        <taxon>Clavibacter</taxon>
    </lineage>
</organism>
<feature type="transmembrane region" description="Helical" evidence="1">
    <location>
        <begin position="124"/>
        <end position="141"/>
    </location>
</feature>
<proteinExistence type="predicted"/>
<feature type="transmembrane region" description="Helical" evidence="1">
    <location>
        <begin position="420"/>
        <end position="441"/>
    </location>
</feature>
<dbReference type="EMBL" id="QWEC01000021">
    <property type="protein sequence ID" value="RII98490.1"/>
    <property type="molecule type" value="Genomic_DNA"/>
</dbReference>
<keyword evidence="1" id="KW-1133">Transmembrane helix</keyword>
<feature type="transmembrane region" description="Helical" evidence="1">
    <location>
        <begin position="185"/>
        <end position="207"/>
    </location>
</feature>
<comment type="caution">
    <text evidence="2">The sequence shown here is derived from an EMBL/GenBank/DDBJ whole genome shotgun (WGS) entry which is preliminary data.</text>
</comment>
<feature type="transmembrane region" description="Helical" evidence="1">
    <location>
        <begin position="340"/>
        <end position="366"/>
    </location>
</feature>
<feature type="transmembrane region" description="Helical" evidence="1">
    <location>
        <begin position="227"/>
        <end position="247"/>
    </location>
</feature>
<feature type="transmembrane region" description="Helical" evidence="1">
    <location>
        <begin position="461"/>
        <end position="481"/>
    </location>
</feature>
<dbReference type="AlphaFoldDB" id="A0A399NWE7"/>
<evidence type="ECO:0000313" key="3">
    <source>
        <dbReference type="Proteomes" id="UP000266298"/>
    </source>
</evidence>
<dbReference type="Proteomes" id="UP000266298">
    <property type="component" value="Unassembled WGS sequence"/>
</dbReference>
<feature type="transmembrane region" description="Helical" evidence="1">
    <location>
        <begin position="387"/>
        <end position="414"/>
    </location>
</feature>
<keyword evidence="1" id="KW-0472">Membrane</keyword>
<accession>A0A399NWE7</accession>
<evidence type="ECO:0000313" key="2">
    <source>
        <dbReference type="EMBL" id="RII98490.1"/>
    </source>
</evidence>
<gene>
    <name evidence="2" type="ORF">DZF96_02900</name>
</gene>
<name>A0A399NWE7_9MICO</name>
<evidence type="ECO:0000256" key="1">
    <source>
        <dbReference type="SAM" id="Phobius"/>
    </source>
</evidence>
<feature type="transmembrane region" description="Helical" evidence="1">
    <location>
        <begin position="51"/>
        <end position="79"/>
    </location>
</feature>